<dbReference type="RefSeq" id="WP_354461032.1">
    <property type="nucleotide sequence ID" value="NZ_JBEWSZ010000001.1"/>
</dbReference>
<keyword evidence="3" id="KW-0547">Nucleotide-binding</keyword>
<keyword evidence="7" id="KW-1185">Reference proteome</keyword>
<evidence type="ECO:0000313" key="6">
    <source>
        <dbReference type="EMBL" id="MET2829066.1"/>
    </source>
</evidence>
<keyword evidence="4 6" id="KW-0067">ATP-binding</keyword>
<dbReference type="InterPro" id="IPR017871">
    <property type="entry name" value="ABC_transporter-like_CS"/>
</dbReference>
<gene>
    <name evidence="6" type="ORF">ABVQ20_18975</name>
</gene>
<dbReference type="SMART" id="SM00382">
    <property type="entry name" value="AAA"/>
    <property type="match status" value="1"/>
</dbReference>
<evidence type="ECO:0000256" key="4">
    <source>
        <dbReference type="ARBA" id="ARBA00022840"/>
    </source>
</evidence>
<dbReference type="InterPro" id="IPR015855">
    <property type="entry name" value="ABC_transpr_MalK-like"/>
</dbReference>
<dbReference type="InterPro" id="IPR003593">
    <property type="entry name" value="AAA+_ATPase"/>
</dbReference>
<dbReference type="InterPro" id="IPR013611">
    <property type="entry name" value="Transp-assoc_OB_typ2"/>
</dbReference>
<dbReference type="InterPro" id="IPR012340">
    <property type="entry name" value="NA-bd_OB-fold"/>
</dbReference>
<dbReference type="InterPro" id="IPR047641">
    <property type="entry name" value="ABC_transpr_MalK/UgpC-like"/>
</dbReference>
<dbReference type="CDD" id="cd03301">
    <property type="entry name" value="ABC_MalK_N"/>
    <property type="match status" value="1"/>
</dbReference>
<comment type="similarity">
    <text evidence="1">Belongs to the ABC transporter superfamily.</text>
</comment>
<evidence type="ECO:0000313" key="7">
    <source>
        <dbReference type="Proteomes" id="UP001548832"/>
    </source>
</evidence>
<evidence type="ECO:0000256" key="1">
    <source>
        <dbReference type="ARBA" id="ARBA00005417"/>
    </source>
</evidence>
<dbReference type="EMBL" id="JBEWSZ010000001">
    <property type="protein sequence ID" value="MET2829066.1"/>
    <property type="molecule type" value="Genomic_DNA"/>
</dbReference>
<dbReference type="Gene3D" id="3.40.50.300">
    <property type="entry name" value="P-loop containing nucleotide triphosphate hydrolases"/>
    <property type="match status" value="1"/>
</dbReference>
<keyword evidence="2" id="KW-0813">Transport</keyword>
<dbReference type="SUPFAM" id="SSF50331">
    <property type="entry name" value="MOP-like"/>
    <property type="match status" value="1"/>
</dbReference>
<dbReference type="InterPro" id="IPR008995">
    <property type="entry name" value="Mo/tungstate-bd_C_term_dom"/>
</dbReference>
<dbReference type="GO" id="GO:0005524">
    <property type="term" value="F:ATP binding"/>
    <property type="evidence" value="ECO:0007669"/>
    <property type="project" value="UniProtKB-KW"/>
</dbReference>
<dbReference type="PANTHER" id="PTHR43875:SF1">
    <property type="entry name" value="OSMOPROTECTIVE COMPOUNDS UPTAKE ATP-BINDING PROTEIN GGTA"/>
    <property type="match status" value="1"/>
</dbReference>
<dbReference type="Gene3D" id="2.40.50.140">
    <property type="entry name" value="Nucleic acid-binding proteins"/>
    <property type="match status" value="1"/>
</dbReference>
<organism evidence="6 7">
    <name type="scientific">Mesorhizobium shangrilense</name>
    <dbReference type="NCBI Taxonomy" id="460060"/>
    <lineage>
        <taxon>Bacteria</taxon>
        <taxon>Pseudomonadati</taxon>
        <taxon>Pseudomonadota</taxon>
        <taxon>Alphaproteobacteria</taxon>
        <taxon>Hyphomicrobiales</taxon>
        <taxon>Phyllobacteriaceae</taxon>
        <taxon>Mesorhizobium</taxon>
    </lineage>
</organism>
<name>A0ABV2DG91_9HYPH</name>
<reference evidence="6 7" key="1">
    <citation type="submission" date="2024-06" db="EMBL/GenBank/DDBJ databases">
        <authorList>
            <person name="Kim D.-U."/>
        </authorList>
    </citation>
    <scope>NUCLEOTIDE SEQUENCE [LARGE SCALE GENOMIC DNA]</scope>
    <source>
        <strain evidence="6 7">KACC15460</strain>
    </source>
</reference>
<sequence length="337" mass="36647">MADVHIKNVTKSFGDHVAVDGLDLHIADGEFVVLLGPTGAGKTTTLRLIAGLERPDAGTIAIGGHDATTLSPAERDTAFVFQQYSLYPHLSVFDNLAFPLRSPARRIPEDQIRRRVEEVAGMVRIHHKLANRSTKLSGGEMQRVAIGRALVRKPAIYLMDEPLSSLDAKLRADLRLELKRIQSELGATMLYVTHDQIEAMTMADRIGILADGVLVQIGSPRTIYSEPANLHVAARLGQPAINLLPTGLLPDADAPTGTKTIGARTEHLAIEKATNGHADGVVDWVEHLGDQNHLHVTVGPKKLVTLTDPDTDLAQGDKVMIRYRSPLYFGADGQRLM</sequence>
<accession>A0ABV2DG91</accession>
<proteinExistence type="inferred from homology"/>
<evidence type="ECO:0000259" key="5">
    <source>
        <dbReference type="PROSITE" id="PS50893"/>
    </source>
</evidence>
<dbReference type="InterPro" id="IPR003439">
    <property type="entry name" value="ABC_transporter-like_ATP-bd"/>
</dbReference>
<dbReference type="Pfam" id="PF08402">
    <property type="entry name" value="TOBE_2"/>
    <property type="match status" value="1"/>
</dbReference>
<evidence type="ECO:0000256" key="2">
    <source>
        <dbReference type="ARBA" id="ARBA00022448"/>
    </source>
</evidence>
<dbReference type="Proteomes" id="UP001548832">
    <property type="component" value="Unassembled WGS sequence"/>
</dbReference>
<evidence type="ECO:0000256" key="3">
    <source>
        <dbReference type="ARBA" id="ARBA00022741"/>
    </source>
</evidence>
<dbReference type="Pfam" id="PF00005">
    <property type="entry name" value="ABC_tran"/>
    <property type="match status" value="1"/>
</dbReference>
<dbReference type="PROSITE" id="PS50893">
    <property type="entry name" value="ABC_TRANSPORTER_2"/>
    <property type="match status" value="1"/>
</dbReference>
<comment type="caution">
    <text evidence="6">The sequence shown here is derived from an EMBL/GenBank/DDBJ whole genome shotgun (WGS) entry which is preliminary data.</text>
</comment>
<dbReference type="PROSITE" id="PS00211">
    <property type="entry name" value="ABC_TRANSPORTER_1"/>
    <property type="match status" value="1"/>
</dbReference>
<dbReference type="InterPro" id="IPR027417">
    <property type="entry name" value="P-loop_NTPase"/>
</dbReference>
<dbReference type="PANTHER" id="PTHR43875">
    <property type="entry name" value="MALTODEXTRIN IMPORT ATP-BINDING PROTEIN MSMX"/>
    <property type="match status" value="1"/>
</dbReference>
<protein>
    <submittedName>
        <fullName evidence="6">ABC transporter ATP-binding protein</fullName>
    </submittedName>
</protein>
<dbReference type="SUPFAM" id="SSF52540">
    <property type="entry name" value="P-loop containing nucleoside triphosphate hydrolases"/>
    <property type="match status" value="1"/>
</dbReference>
<feature type="domain" description="ABC transporter" evidence="5">
    <location>
        <begin position="4"/>
        <end position="236"/>
    </location>
</feature>